<organism evidence="2 3">
    <name type="scientific">Teratosphaeria destructans</name>
    <dbReference type="NCBI Taxonomy" id="418781"/>
    <lineage>
        <taxon>Eukaryota</taxon>
        <taxon>Fungi</taxon>
        <taxon>Dikarya</taxon>
        <taxon>Ascomycota</taxon>
        <taxon>Pezizomycotina</taxon>
        <taxon>Dothideomycetes</taxon>
        <taxon>Dothideomycetidae</taxon>
        <taxon>Mycosphaerellales</taxon>
        <taxon>Teratosphaeriaceae</taxon>
        <taxon>Teratosphaeria</taxon>
    </lineage>
</organism>
<dbReference type="Proteomes" id="UP001138500">
    <property type="component" value="Unassembled WGS sequence"/>
</dbReference>
<comment type="caution">
    <text evidence="2">The sequence shown here is derived from an EMBL/GenBank/DDBJ whole genome shotgun (WGS) entry which is preliminary data.</text>
</comment>
<name>A0A9W7SL16_9PEZI</name>
<reference evidence="2 3" key="2">
    <citation type="journal article" date="2021" name="Curr. Genet.">
        <title>Genetic response to nitrogen starvation in the aggressive Eucalyptus foliar pathogen Teratosphaeria destructans.</title>
        <authorList>
            <person name="Havenga M."/>
            <person name="Wingfield B.D."/>
            <person name="Wingfield M.J."/>
            <person name="Dreyer L.L."/>
            <person name="Roets F."/>
            <person name="Aylward J."/>
        </authorList>
    </citation>
    <scope>NUCLEOTIDE SEQUENCE [LARGE SCALE GENOMIC DNA]</scope>
    <source>
        <strain evidence="2">CMW44962</strain>
    </source>
</reference>
<reference evidence="2 3" key="1">
    <citation type="journal article" date="2018" name="IMA Fungus">
        <title>IMA Genome-F 10: Nine draft genome sequences of Claviceps purpurea s.lat., including C. arundinis, C. humidiphila, and C. cf. spartinae, pseudomolecules for the pitch canker pathogen Fusarium circinatum, draft genome of Davidsoniella eucalypti, Grosmannia galeiformis, Quambalaria eucalypti, and Teratosphaeria destructans.</title>
        <authorList>
            <person name="Wingfield B.D."/>
            <person name="Liu M."/>
            <person name="Nguyen H.D."/>
            <person name="Lane F.A."/>
            <person name="Morgan S.W."/>
            <person name="De Vos L."/>
            <person name="Wilken P.M."/>
            <person name="Duong T.A."/>
            <person name="Aylward J."/>
            <person name="Coetzee M.P."/>
            <person name="Dadej K."/>
            <person name="De Beer Z.W."/>
            <person name="Findlay W."/>
            <person name="Havenga M."/>
            <person name="Kolarik M."/>
            <person name="Menzies J.G."/>
            <person name="Naidoo K."/>
            <person name="Pochopski O."/>
            <person name="Shoukouhi P."/>
            <person name="Santana Q.C."/>
            <person name="Seifert K.A."/>
            <person name="Soal N."/>
            <person name="Steenkamp E.T."/>
            <person name="Tatham C.T."/>
            <person name="van der Nest M.A."/>
            <person name="Wingfield M.J."/>
        </authorList>
    </citation>
    <scope>NUCLEOTIDE SEQUENCE [LARGE SCALE GENOMIC DNA]</scope>
    <source>
        <strain evidence="2">CMW44962</strain>
    </source>
</reference>
<evidence type="ECO:0000313" key="3">
    <source>
        <dbReference type="Proteomes" id="UP001138500"/>
    </source>
</evidence>
<keyword evidence="1" id="KW-1133">Transmembrane helix</keyword>
<evidence type="ECO:0000313" key="2">
    <source>
        <dbReference type="EMBL" id="KAH9821461.1"/>
    </source>
</evidence>
<gene>
    <name evidence="2" type="ORF">Tdes44962_MAKER04951</name>
</gene>
<sequence>MTALDTCVQHGGAVDDDIAYFSGPQASLDVEGLSSSGPSRASAQHYMSLRYTFSSSTALEGAGPSHEPALQPSRLSILHHATSLELDRRFGLIIRASESAASTTKPTIITVSVSWPISIATSVFASALVTVAVLVLTMSMLMIVPPRTRSIPLLTLMILVRQTAPSTLPAVLTIGGPAW</sequence>
<keyword evidence="3" id="KW-1185">Reference proteome</keyword>
<dbReference type="EMBL" id="RIBY02002256">
    <property type="protein sequence ID" value="KAH9821461.1"/>
    <property type="molecule type" value="Genomic_DNA"/>
</dbReference>
<keyword evidence="1" id="KW-0812">Transmembrane</keyword>
<dbReference type="AlphaFoldDB" id="A0A9W7SL16"/>
<protein>
    <submittedName>
        <fullName evidence="2">Uncharacterized protein</fullName>
    </submittedName>
</protein>
<proteinExistence type="predicted"/>
<accession>A0A9W7SL16</accession>
<evidence type="ECO:0000256" key="1">
    <source>
        <dbReference type="SAM" id="Phobius"/>
    </source>
</evidence>
<feature type="transmembrane region" description="Helical" evidence="1">
    <location>
        <begin position="123"/>
        <end position="144"/>
    </location>
</feature>
<keyword evidence="1" id="KW-0472">Membrane</keyword>